<proteinExistence type="predicted"/>
<keyword evidence="2" id="KW-1185">Reference proteome</keyword>
<gene>
    <name evidence="1" type="ORF">COO91_00631</name>
</gene>
<evidence type="ECO:0000313" key="2">
    <source>
        <dbReference type="Proteomes" id="UP000232003"/>
    </source>
</evidence>
<accession>A0A2K8SHG3</accession>
<evidence type="ECO:0000313" key="1">
    <source>
        <dbReference type="EMBL" id="AUB34800.1"/>
    </source>
</evidence>
<name>A0A2K8SHG3_9NOSO</name>
<dbReference type="EMBL" id="CP024785">
    <property type="protein sequence ID" value="AUB34800.1"/>
    <property type="molecule type" value="Genomic_DNA"/>
</dbReference>
<sequence length="60" mass="6871">MEYSNNPSNSLVLWMRAIAILSQRIIKTCAIVSDRSEISKARWLRPHFDPSTKLRAAQAQ</sequence>
<dbReference type="Proteomes" id="UP000232003">
    <property type="component" value="Chromosome"/>
</dbReference>
<dbReference type="AlphaFoldDB" id="A0A2K8SHG3"/>
<reference evidence="1 2" key="1">
    <citation type="submission" date="2017-11" db="EMBL/GenBank/DDBJ databases">
        <title>Complete genome of a free-living desiccation-tolerant cyanobacterium and its photosynthetic adaptation to extreme terrestrial habitat.</title>
        <authorList>
            <person name="Shang J."/>
        </authorList>
    </citation>
    <scope>NUCLEOTIDE SEQUENCE [LARGE SCALE GENOMIC DNA]</scope>
    <source>
        <strain evidence="1 2">CCNUN1</strain>
    </source>
</reference>
<organism evidence="1 2">
    <name type="scientific">Nostoc flagelliforme CCNUN1</name>
    <dbReference type="NCBI Taxonomy" id="2038116"/>
    <lineage>
        <taxon>Bacteria</taxon>
        <taxon>Bacillati</taxon>
        <taxon>Cyanobacteriota</taxon>
        <taxon>Cyanophyceae</taxon>
        <taxon>Nostocales</taxon>
        <taxon>Nostocaceae</taxon>
        <taxon>Nostoc</taxon>
    </lineage>
</organism>
<protein>
    <submittedName>
        <fullName evidence="1">Uncharacterized protein</fullName>
    </submittedName>
</protein>
<dbReference type="KEGG" id="nfl:COO91_00631"/>
<dbReference type="RefSeq" id="WP_157816294.1">
    <property type="nucleotide sequence ID" value="NZ_CAWNNC010000001.1"/>
</dbReference>